<keyword evidence="4" id="KW-1185">Reference proteome</keyword>
<dbReference type="OrthoDB" id="9805017at2"/>
<dbReference type="Pfam" id="PF13573">
    <property type="entry name" value="SprB"/>
    <property type="match status" value="2"/>
</dbReference>
<dbReference type="Gene3D" id="2.60.40.740">
    <property type="match status" value="1"/>
</dbReference>
<dbReference type="NCBIfam" id="TIGR04183">
    <property type="entry name" value="Por_Secre_tail"/>
    <property type="match status" value="1"/>
</dbReference>
<gene>
    <name evidence="3" type="ORF">IX84_28905</name>
</gene>
<name>A0A098RZD6_9BACT</name>
<dbReference type="Pfam" id="PF18962">
    <property type="entry name" value="Por_Secre_tail"/>
    <property type="match status" value="1"/>
</dbReference>
<dbReference type="InterPro" id="IPR026444">
    <property type="entry name" value="Secre_tail"/>
</dbReference>
<dbReference type="STRING" id="1524460.IX84_28905"/>
<comment type="caution">
    <text evidence="3">The sequence shown here is derived from an EMBL/GenBank/DDBJ whole genome shotgun (WGS) entry which is preliminary data.</text>
</comment>
<evidence type="ECO:0000256" key="1">
    <source>
        <dbReference type="SAM" id="SignalP"/>
    </source>
</evidence>
<dbReference type="InterPro" id="IPR025667">
    <property type="entry name" value="SprB_repeat"/>
</dbReference>
<organism evidence="3 4">
    <name type="scientific">Phaeodactylibacter xiamenensis</name>
    <dbReference type="NCBI Taxonomy" id="1524460"/>
    <lineage>
        <taxon>Bacteria</taxon>
        <taxon>Pseudomonadati</taxon>
        <taxon>Bacteroidota</taxon>
        <taxon>Saprospiria</taxon>
        <taxon>Saprospirales</taxon>
        <taxon>Haliscomenobacteraceae</taxon>
        <taxon>Phaeodactylibacter</taxon>
    </lineage>
</organism>
<proteinExistence type="predicted"/>
<feature type="domain" description="Secretion system C-terminal sorting" evidence="2">
    <location>
        <begin position="318"/>
        <end position="395"/>
    </location>
</feature>
<evidence type="ECO:0000259" key="2">
    <source>
        <dbReference type="Pfam" id="PF18962"/>
    </source>
</evidence>
<dbReference type="RefSeq" id="WP_044228850.1">
    <property type="nucleotide sequence ID" value="NZ_JBKAGJ010000035.1"/>
</dbReference>
<feature type="signal peptide" evidence="1">
    <location>
        <begin position="1"/>
        <end position="23"/>
    </location>
</feature>
<protein>
    <recommendedName>
        <fullName evidence="2">Secretion system C-terminal sorting domain-containing protein</fullName>
    </recommendedName>
</protein>
<feature type="chain" id="PRO_5001939571" description="Secretion system C-terminal sorting domain-containing protein" evidence="1">
    <location>
        <begin position="24"/>
        <end position="396"/>
    </location>
</feature>
<dbReference type="EMBL" id="JPOS01000090">
    <property type="protein sequence ID" value="KGE85499.1"/>
    <property type="molecule type" value="Genomic_DNA"/>
</dbReference>
<sequence length="396" mass="41855">MKVISTLLLSFLAIAMAIGQPSAFEFTATSTSGVFTGQVQINGVYAASEDWIAAFDSQGNCAGANAVVVNAGISYIGLAIYGDDPNTSEDEGIGANEPFTIRVWDASEDRIIFYPNDTSPTEFTEWINNNGAPMPAYNDPAMVYNFEFFLPVTFNSTVNNLLCFGDSDGSISVDIAGGSGDFSVEWSNGVTGTSVSDLTVGIYSAIITDNILGIVISTGDIEITSPSSISLSTSSTPEVDNNSNGSATVVASGGTPSYLYLWDDPLAQTSATATDLAAGPYSVIVTDGNMCSESISVTVETEITDNVNNIIPEEDIYIYPNPMSKGGNITIELNGAAIVMKWTVNLVNSFGQKISSLTIQPGTTALIFEIDDLSSGLYFIDFLSPEVRVARKIVVE</sequence>
<keyword evidence="1" id="KW-0732">Signal</keyword>
<dbReference type="AlphaFoldDB" id="A0A098RZD6"/>
<dbReference type="Proteomes" id="UP000029736">
    <property type="component" value="Unassembled WGS sequence"/>
</dbReference>
<reference evidence="3 4" key="1">
    <citation type="journal article" date="2014" name="Int. J. Syst. Evol. Microbiol.">
        <title>Phaeodactylibacter xiamenensis gen. nov., sp. nov., a member of the family Saprospiraceae isolated from the marine alga Phaeodactylum tricornutum.</title>
        <authorList>
            <person name="Chen Z.Jr."/>
            <person name="Lei X."/>
            <person name="Lai Q."/>
            <person name="Li Y."/>
            <person name="Zhang B."/>
            <person name="Zhang J."/>
            <person name="Zhang H."/>
            <person name="Yang L."/>
            <person name="Zheng W."/>
            <person name="Tian Y."/>
            <person name="Yu Z."/>
            <person name="Xu H.Jr."/>
            <person name="Zheng T."/>
        </authorList>
    </citation>
    <scope>NUCLEOTIDE SEQUENCE [LARGE SCALE GENOMIC DNA]</scope>
    <source>
        <strain evidence="3 4">KD52</strain>
    </source>
</reference>
<evidence type="ECO:0000313" key="4">
    <source>
        <dbReference type="Proteomes" id="UP000029736"/>
    </source>
</evidence>
<evidence type="ECO:0000313" key="3">
    <source>
        <dbReference type="EMBL" id="KGE85499.1"/>
    </source>
</evidence>
<accession>A0A098RZD6</accession>